<dbReference type="Proteomes" id="UP000029518">
    <property type="component" value="Chromosome"/>
</dbReference>
<sequence>MRSLIEQLYYGGLHPKEKVKSNDPQYIQLSQKTIEAIESWKDRLSEEEFSELETLLALYAQTHDMELASIFKYGFRLGAGIMVEVLTGEEELASKLSSFPDKFHK</sequence>
<dbReference type="RefSeq" id="WP_042216619.1">
    <property type="nucleotide sequence ID" value="NZ_CP009285.1"/>
</dbReference>
<keyword evidence="2" id="KW-1185">Reference proteome</keyword>
<proteinExistence type="predicted"/>
<dbReference type="OrthoDB" id="9795830at2"/>
<dbReference type="KEGG" id="pbd:PBOR_26885"/>
<dbReference type="InterPro" id="IPR049215">
    <property type="entry name" value="DUF6809"/>
</dbReference>
<name>A0A089LJ79_PAEBO</name>
<evidence type="ECO:0000313" key="2">
    <source>
        <dbReference type="Proteomes" id="UP000029518"/>
    </source>
</evidence>
<protein>
    <submittedName>
        <fullName evidence="1">Uncharacterized protein</fullName>
    </submittedName>
</protein>
<gene>
    <name evidence="1" type="ORF">PBOR_26885</name>
</gene>
<organism evidence="1 2">
    <name type="scientific">Paenibacillus borealis</name>
    <dbReference type="NCBI Taxonomy" id="160799"/>
    <lineage>
        <taxon>Bacteria</taxon>
        <taxon>Bacillati</taxon>
        <taxon>Bacillota</taxon>
        <taxon>Bacilli</taxon>
        <taxon>Bacillales</taxon>
        <taxon>Paenibacillaceae</taxon>
        <taxon>Paenibacillus</taxon>
    </lineage>
</organism>
<dbReference type="EMBL" id="CP009285">
    <property type="protein sequence ID" value="AIQ60170.1"/>
    <property type="molecule type" value="Genomic_DNA"/>
</dbReference>
<accession>A0A089LJ79</accession>
<evidence type="ECO:0000313" key="1">
    <source>
        <dbReference type="EMBL" id="AIQ60170.1"/>
    </source>
</evidence>
<dbReference type="Pfam" id="PF20648">
    <property type="entry name" value="DUF6809"/>
    <property type="match status" value="1"/>
</dbReference>
<dbReference type="HOGENOM" id="CLU_157174_0_0_9"/>
<dbReference type="AlphaFoldDB" id="A0A089LJ79"/>
<reference evidence="1" key="1">
    <citation type="submission" date="2014-08" db="EMBL/GenBank/DDBJ databases">
        <title>Comparative genomics of the Paenibacillus odorifer group.</title>
        <authorList>
            <person name="den Bakker H.C."/>
            <person name="Tsai Y.-C.Y.-C."/>
            <person name="Martin N."/>
            <person name="Korlach J."/>
            <person name="Wiedmann M."/>
        </authorList>
    </citation>
    <scope>NUCLEOTIDE SEQUENCE [LARGE SCALE GENOMIC DNA]</scope>
    <source>
        <strain evidence="1">DSM 13188</strain>
    </source>
</reference>